<dbReference type="SMART" id="SM00297">
    <property type="entry name" value="BROMO"/>
    <property type="match status" value="1"/>
</dbReference>
<feature type="region of interest" description="Disordered" evidence="3">
    <location>
        <begin position="165"/>
        <end position="233"/>
    </location>
</feature>
<sequence length="233" mass="26434">MCPSQSQIRELYGVPSDSPYGDTQSACKESDTDKAIRLKKWASRAQTVLACFQEIMKLPASELFNRPVDLVSYPDYLFVNPYPVDLALIVARLTAGFYRQPEAVRSDLQHLVDNAVRYNRTESAVVQHARLVFQLAVRALESNRFKPSQVTKEYERLCRIESDGTQMTSTSLHRSHSRSKSPGLKSESQPSAPQRRPVTGAEDIETTTLEHCETRVYSSPAHHVRHSQRKRQS</sequence>
<evidence type="ECO:0000256" key="3">
    <source>
        <dbReference type="SAM" id="MobiDB-lite"/>
    </source>
</evidence>
<dbReference type="SUPFAM" id="SSF47370">
    <property type="entry name" value="Bromodomain"/>
    <property type="match status" value="1"/>
</dbReference>
<dbReference type="PROSITE" id="PS50014">
    <property type="entry name" value="BROMODOMAIN_2"/>
    <property type="match status" value="1"/>
</dbReference>
<feature type="domain" description="Bromo" evidence="4">
    <location>
        <begin position="56"/>
        <end position="126"/>
    </location>
</feature>
<reference evidence="5 6" key="1">
    <citation type="submission" date="2019-04" db="EMBL/GenBank/DDBJ databases">
        <title>Annotation for the trematode Fasciola gigantica.</title>
        <authorList>
            <person name="Choi Y.-J."/>
        </authorList>
    </citation>
    <scope>NUCLEOTIDE SEQUENCE [LARGE SCALE GENOMIC DNA]</scope>
    <source>
        <strain evidence="5">Uganda_cow_1</strain>
    </source>
</reference>
<keyword evidence="1 2" id="KW-0103">Bromodomain</keyword>
<dbReference type="STRING" id="46835.A0A504YAE9"/>
<evidence type="ECO:0000256" key="2">
    <source>
        <dbReference type="PROSITE-ProRule" id="PRU00035"/>
    </source>
</evidence>
<dbReference type="OrthoDB" id="6284796at2759"/>
<keyword evidence="6" id="KW-1185">Reference proteome</keyword>
<accession>A0A504YAE9</accession>
<dbReference type="GO" id="GO:0008360">
    <property type="term" value="P:regulation of cell shape"/>
    <property type="evidence" value="ECO:0007669"/>
    <property type="project" value="TreeGrafter"/>
</dbReference>
<protein>
    <recommendedName>
        <fullName evidence="4">Bromo domain-containing protein</fullName>
    </recommendedName>
</protein>
<dbReference type="InterPro" id="IPR052060">
    <property type="entry name" value="Bromo_WD_repeat"/>
</dbReference>
<dbReference type="PRINTS" id="PR00503">
    <property type="entry name" value="BROMODOMAIN"/>
</dbReference>
<dbReference type="Proteomes" id="UP000316759">
    <property type="component" value="Unassembled WGS sequence"/>
</dbReference>
<dbReference type="PANTHER" id="PTHR16266">
    <property type="entry name" value="WD REPEAT DOMAIN 9"/>
    <property type="match status" value="1"/>
</dbReference>
<feature type="non-terminal residue" evidence="5">
    <location>
        <position position="233"/>
    </location>
</feature>
<evidence type="ECO:0000313" key="6">
    <source>
        <dbReference type="Proteomes" id="UP000316759"/>
    </source>
</evidence>
<dbReference type="PANTHER" id="PTHR16266:SF17">
    <property type="entry name" value="BRWD3"/>
    <property type="match status" value="1"/>
</dbReference>
<evidence type="ECO:0000313" key="5">
    <source>
        <dbReference type="EMBL" id="TPP57175.1"/>
    </source>
</evidence>
<name>A0A504YAE9_FASGI</name>
<evidence type="ECO:0000259" key="4">
    <source>
        <dbReference type="PROSITE" id="PS50014"/>
    </source>
</evidence>
<proteinExistence type="predicted"/>
<comment type="caution">
    <text evidence="5">The sequence shown here is derived from an EMBL/GenBank/DDBJ whole genome shotgun (WGS) entry which is preliminary data.</text>
</comment>
<feature type="compositionally biased region" description="Basic residues" evidence="3">
    <location>
        <begin position="222"/>
        <end position="233"/>
    </location>
</feature>
<dbReference type="AlphaFoldDB" id="A0A504YAE9"/>
<dbReference type="Pfam" id="PF00439">
    <property type="entry name" value="Bromodomain"/>
    <property type="match status" value="1"/>
</dbReference>
<organism evidence="5 6">
    <name type="scientific">Fasciola gigantica</name>
    <name type="common">Giant liver fluke</name>
    <dbReference type="NCBI Taxonomy" id="46835"/>
    <lineage>
        <taxon>Eukaryota</taxon>
        <taxon>Metazoa</taxon>
        <taxon>Spiralia</taxon>
        <taxon>Lophotrochozoa</taxon>
        <taxon>Platyhelminthes</taxon>
        <taxon>Trematoda</taxon>
        <taxon>Digenea</taxon>
        <taxon>Plagiorchiida</taxon>
        <taxon>Echinostomata</taxon>
        <taxon>Echinostomatoidea</taxon>
        <taxon>Fasciolidae</taxon>
        <taxon>Fasciola</taxon>
    </lineage>
</organism>
<dbReference type="GO" id="GO:0007010">
    <property type="term" value="P:cytoskeleton organization"/>
    <property type="evidence" value="ECO:0007669"/>
    <property type="project" value="TreeGrafter"/>
</dbReference>
<dbReference type="GO" id="GO:0005634">
    <property type="term" value="C:nucleus"/>
    <property type="evidence" value="ECO:0007669"/>
    <property type="project" value="TreeGrafter"/>
</dbReference>
<dbReference type="Gene3D" id="1.20.920.10">
    <property type="entry name" value="Bromodomain-like"/>
    <property type="match status" value="1"/>
</dbReference>
<dbReference type="InterPro" id="IPR036427">
    <property type="entry name" value="Bromodomain-like_sf"/>
</dbReference>
<dbReference type="EMBL" id="SUNJ01013587">
    <property type="protein sequence ID" value="TPP57175.1"/>
    <property type="molecule type" value="Genomic_DNA"/>
</dbReference>
<dbReference type="GO" id="GO:0006357">
    <property type="term" value="P:regulation of transcription by RNA polymerase II"/>
    <property type="evidence" value="ECO:0007669"/>
    <property type="project" value="TreeGrafter"/>
</dbReference>
<dbReference type="InterPro" id="IPR001487">
    <property type="entry name" value="Bromodomain"/>
</dbReference>
<evidence type="ECO:0000256" key="1">
    <source>
        <dbReference type="ARBA" id="ARBA00023117"/>
    </source>
</evidence>
<gene>
    <name evidence="5" type="ORF">FGIG_12592</name>
</gene>